<keyword evidence="2" id="KW-1185">Reference proteome</keyword>
<comment type="caution">
    <text evidence="1">The sequence shown here is derived from an EMBL/GenBank/DDBJ whole genome shotgun (WGS) entry which is preliminary data.</text>
</comment>
<name>A0A848IZE8_9BACT</name>
<evidence type="ECO:0000313" key="2">
    <source>
        <dbReference type="Proteomes" id="UP000559010"/>
    </source>
</evidence>
<protein>
    <recommendedName>
        <fullName evidence="3">DUF4625 domain-containing protein</fullName>
    </recommendedName>
</protein>
<dbReference type="PROSITE" id="PS51257">
    <property type="entry name" value="PROKAR_LIPOPROTEIN"/>
    <property type="match status" value="1"/>
</dbReference>
<evidence type="ECO:0000313" key="1">
    <source>
        <dbReference type="EMBL" id="NMM47369.1"/>
    </source>
</evidence>
<organism evidence="1 2">
    <name type="scientific">Marinigracilibium pacificum</name>
    <dbReference type="NCBI Taxonomy" id="2729599"/>
    <lineage>
        <taxon>Bacteria</taxon>
        <taxon>Pseudomonadati</taxon>
        <taxon>Bacteroidota</taxon>
        <taxon>Cytophagia</taxon>
        <taxon>Cytophagales</taxon>
        <taxon>Flammeovirgaceae</taxon>
        <taxon>Marinigracilibium</taxon>
    </lineage>
</organism>
<evidence type="ECO:0008006" key="3">
    <source>
        <dbReference type="Google" id="ProtNLM"/>
    </source>
</evidence>
<gene>
    <name evidence="1" type="ORF">HH304_03090</name>
</gene>
<proteinExistence type="predicted"/>
<dbReference type="RefSeq" id="WP_169677997.1">
    <property type="nucleotide sequence ID" value="NZ_JABBNU010000002.1"/>
</dbReference>
<dbReference type="EMBL" id="JABBNU010000002">
    <property type="protein sequence ID" value="NMM47369.1"/>
    <property type="molecule type" value="Genomic_DNA"/>
</dbReference>
<dbReference type="AlphaFoldDB" id="A0A848IZE8"/>
<reference evidence="1 2" key="1">
    <citation type="submission" date="2020-04" db="EMBL/GenBank/DDBJ databases">
        <title>Flammeovirgaceae bacterium KN852 isolated from deep sea.</title>
        <authorList>
            <person name="Zhang D.-C."/>
        </authorList>
    </citation>
    <scope>NUCLEOTIDE SEQUENCE [LARGE SCALE GENOMIC DNA]</scope>
    <source>
        <strain evidence="1 2">KN852</strain>
    </source>
</reference>
<dbReference type="Proteomes" id="UP000559010">
    <property type="component" value="Unassembled WGS sequence"/>
</dbReference>
<accession>A0A848IZE8</accession>
<sequence>MKNIYKFSLLGLIVLVSSCFLEEETFSDNLSEAADIRIDGSDSYIKGETQDVTLDFEFLESSSAKISEIKGTIQLSTSNGNSDVVDLDPITSEGEVVFGQQELFNDLPVDGAVLTEDDLNPGDQWLFNFTIVMEDGRVLKSRISNAWNIDFAIP</sequence>